<protein>
    <submittedName>
        <fullName evidence="1">Uncharacterized protein</fullName>
    </submittedName>
</protein>
<comment type="caution">
    <text evidence="1">The sequence shown here is derived from an EMBL/GenBank/DDBJ whole genome shotgun (WGS) entry which is preliminary data.</text>
</comment>
<sequence>MLADQLIRRFEYIHSKGFIHRDIKPENLLMGDGKHGSTVYVTDVGMGVETSERTTWSEDVQQGKRSLVGTIRYASINAQLGTEQSSRDDMESLGYVLIYFLRGALPWQGLKADNQVQKDGLILEKKRSAVAKELYEDLPAEFEQYFRHVQSLCIDEKPKYVYLRNLFRGLFRRNGYKYDNIYDWTVLKFNEELDKSN</sequence>
<evidence type="ECO:0000313" key="2">
    <source>
        <dbReference type="Proteomes" id="UP001186974"/>
    </source>
</evidence>
<gene>
    <name evidence="1" type="ORF">LTS18_000987</name>
</gene>
<dbReference type="Proteomes" id="UP001186974">
    <property type="component" value="Unassembled WGS sequence"/>
</dbReference>
<dbReference type="EMBL" id="JAWDJW010005468">
    <property type="protein sequence ID" value="KAK3067665.1"/>
    <property type="molecule type" value="Genomic_DNA"/>
</dbReference>
<name>A0ACC3DFB2_9PEZI</name>
<feature type="non-terminal residue" evidence="1">
    <location>
        <position position="197"/>
    </location>
</feature>
<proteinExistence type="predicted"/>
<evidence type="ECO:0000313" key="1">
    <source>
        <dbReference type="EMBL" id="KAK3067665.1"/>
    </source>
</evidence>
<reference evidence="1" key="1">
    <citation type="submission" date="2024-09" db="EMBL/GenBank/DDBJ databases">
        <title>Black Yeasts Isolated from many extreme environments.</title>
        <authorList>
            <person name="Coleine C."/>
            <person name="Stajich J.E."/>
            <person name="Selbmann L."/>
        </authorList>
    </citation>
    <scope>NUCLEOTIDE SEQUENCE</scope>
    <source>
        <strain evidence="1">CCFEE 5737</strain>
    </source>
</reference>
<organism evidence="1 2">
    <name type="scientific">Coniosporium uncinatum</name>
    <dbReference type="NCBI Taxonomy" id="93489"/>
    <lineage>
        <taxon>Eukaryota</taxon>
        <taxon>Fungi</taxon>
        <taxon>Dikarya</taxon>
        <taxon>Ascomycota</taxon>
        <taxon>Pezizomycotina</taxon>
        <taxon>Dothideomycetes</taxon>
        <taxon>Dothideomycetes incertae sedis</taxon>
        <taxon>Coniosporium</taxon>
    </lineage>
</organism>
<accession>A0ACC3DFB2</accession>
<keyword evidence="2" id="KW-1185">Reference proteome</keyword>